<dbReference type="PANTHER" id="PTHR28348:SF1">
    <property type="entry name" value="UPF0193 PROTEIN EVG1"/>
    <property type="match status" value="1"/>
</dbReference>
<gene>
    <name evidence="2" type="ORF">NPIL_617431</name>
</gene>
<comment type="caution">
    <text evidence="2">The sequence shown here is derived from an EMBL/GenBank/DDBJ whole genome shotgun (WGS) entry which is preliminary data.</text>
</comment>
<organism evidence="2 3">
    <name type="scientific">Nephila pilipes</name>
    <name type="common">Giant wood spider</name>
    <name type="synonym">Nephila maculata</name>
    <dbReference type="NCBI Taxonomy" id="299642"/>
    <lineage>
        <taxon>Eukaryota</taxon>
        <taxon>Metazoa</taxon>
        <taxon>Ecdysozoa</taxon>
        <taxon>Arthropoda</taxon>
        <taxon>Chelicerata</taxon>
        <taxon>Arachnida</taxon>
        <taxon>Araneae</taxon>
        <taxon>Araneomorphae</taxon>
        <taxon>Entelegynae</taxon>
        <taxon>Araneoidea</taxon>
        <taxon>Nephilidae</taxon>
        <taxon>Nephila</taxon>
    </lineage>
</organism>
<feature type="compositionally biased region" description="Polar residues" evidence="1">
    <location>
        <begin position="1"/>
        <end position="18"/>
    </location>
</feature>
<evidence type="ECO:0000313" key="3">
    <source>
        <dbReference type="Proteomes" id="UP000887013"/>
    </source>
</evidence>
<dbReference type="InterPro" id="IPR007914">
    <property type="entry name" value="UPF0193"/>
</dbReference>
<dbReference type="OrthoDB" id="10262032at2759"/>
<dbReference type="PANTHER" id="PTHR28348">
    <property type="entry name" value="UPF0193 PROTEIN EVG1"/>
    <property type="match status" value="1"/>
</dbReference>
<accession>A0A8X6MK87</accession>
<evidence type="ECO:0000256" key="1">
    <source>
        <dbReference type="SAM" id="MobiDB-lite"/>
    </source>
</evidence>
<proteinExistence type="predicted"/>
<evidence type="ECO:0000313" key="2">
    <source>
        <dbReference type="EMBL" id="GFS65819.1"/>
    </source>
</evidence>
<protein>
    <submittedName>
        <fullName evidence="2">Uncharacterized protein</fullName>
    </submittedName>
</protein>
<dbReference type="Pfam" id="PF05250">
    <property type="entry name" value="UPF0193"/>
    <property type="match status" value="1"/>
</dbReference>
<name>A0A8X6MK87_NEPPI</name>
<dbReference type="AlphaFoldDB" id="A0A8X6MK87"/>
<feature type="region of interest" description="Disordered" evidence="1">
    <location>
        <begin position="1"/>
        <end position="20"/>
    </location>
</feature>
<keyword evidence="3" id="KW-1185">Reference proteome</keyword>
<dbReference type="Proteomes" id="UP000887013">
    <property type="component" value="Unassembled WGS sequence"/>
</dbReference>
<reference evidence="2" key="1">
    <citation type="submission" date="2020-08" db="EMBL/GenBank/DDBJ databases">
        <title>Multicomponent nature underlies the extraordinary mechanical properties of spider dragline silk.</title>
        <authorList>
            <person name="Kono N."/>
            <person name="Nakamura H."/>
            <person name="Mori M."/>
            <person name="Yoshida Y."/>
            <person name="Ohtoshi R."/>
            <person name="Malay A.D."/>
            <person name="Moran D.A.P."/>
            <person name="Tomita M."/>
            <person name="Numata K."/>
            <person name="Arakawa K."/>
        </authorList>
    </citation>
    <scope>NUCLEOTIDE SEQUENCE</scope>
</reference>
<dbReference type="EMBL" id="BMAW01094508">
    <property type="protein sequence ID" value="GFS65819.1"/>
    <property type="molecule type" value="Genomic_DNA"/>
</dbReference>
<sequence>MDFKTNYDSNQNVSGSSRKTSENCRNVLVSLMTELKVNCKLQNEILHFADSKKALPYIPKEKIKSQLEENQELITVKTHPTLPPRPIQRMKSKIVESGLYERELYRPNPAKTRPSKEKERFQNLMAFGKVIEVEATRKHIKENEFPLKISPSDLFDEILNEIKERRDFLEEMTQLGLGKKYLPEIQCQICVRLKELEKLDKERAQEAFLMYGM</sequence>